<gene>
    <name evidence="1" type="ORF">UFOVP75_68</name>
</gene>
<evidence type="ECO:0000313" key="1">
    <source>
        <dbReference type="EMBL" id="CAB4127137.1"/>
    </source>
</evidence>
<name>A0A6J5L1K2_9CAUD</name>
<dbReference type="EMBL" id="LR796209">
    <property type="protein sequence ID" value="CAB4127137.1"/>
    <property type="molecule type" value="Genomic_DNA"/>
</dbReference>
<accession>A0A6J5L1K2</accession>
<sequence length="293" mass="32374">MGIINVNLNVSLVGIDQIEQMREGFDKRLDRAIKTAGHTIASMMFDHTRERAEALLHSTRDLYIQNLSRVDEDDNTYLIVLKGNVRWIDDGMKPHSMVEDLLSGKNAKMGKNGRYAVVPFVHGPGKGPASATPAQQSLTQTLQKAMAKRQNPLTGKKGIPWNSIENGQDGKPLTGLLHSFDINDKPVRSPQSGMQPFRGQGHGAIGSVMQGPTGIPFLRGVRVYQSEVKTPAGNGSVKRSIVTFRTVTESMKGTNRWFHPGNPGVHIFEETAEWGVQQWEKVILPKLLEYVIG</sequence>
<reference evidence="1" key="1">
    <citation type="submission" date="2020-04" db="EMBL/GenBank/DDBJ databases">
        <authorList>
            <person name="Chiriac C."/>
            <person name="Salcher M."/>
            <person name="Ghai R."/>
            <person name="Kavagutti S V."/>
        </authorList>
    </citation>
    <scope>NUCLEOTIDE SEQUENCE</scope>
</reference>
<proteinExistence type="predicted"/>
<organism evidence="1">
    <name type="scientific">uncultured Caudovirales phage</name>
    <dbReference type="NCBI Taxonomy" id="2100421"/>
    <lineage>
        <taxon>Viruses</taxon>
        <taxon>Duplodnaviria</taxon>
        <taxon>Heunggongvirae</taxon>
        <taxon>Uroviricota</taxon>
        <taxon>Caudoviricetes</taxon>
        <taxon>Peduoviridae</taxon>
        <taxon>Maltschvirus</taxon>
        <taxon>Maltschvirus maltsch</taxon>
    </lineage>
</organism>
<protein>
    <submittedName>
        <fullName evidence="1">Uncharacterized protein</fullName>
    </submittedName>
</protein>